<sequence length="110" mass="12881">MGRRRDITQLQIQCEFSSWIFSLLVGLAHFEIYTLSFYFLLPRSRTFSISSVANIFFSGDRFGVFELLKDGPQSRRQKSLLSACMEAQGKNRKPWGSINYHLQRLNRGRR</sequence>
<dbReference type="InterPro" id="IPR017264">
    <property type="entry name" value="Ribosomal_mS37_fun"/>
</dbReference>
<evidence type="ECO:0000256" key="1">
    <source>
        <dbReference type="SAM" id="Phobius"/>
    </source>
</evidence>
<dbReference type="AlphaFoldDB" id="A0AAF0R3Z0"/>
<accession>A0AAF0R3Z0</accession>
<gene>
    <name evidence="2" type="ORF">MTR67_029277</name>
</gene>
<feature type="transmembrane region" description="Helical" evidence="1">
    <location>
        <begin position="20"/>
        <end position="41"/>
    </location>
</feature>
<dbReference type="Proteomes" id="UP001234989">
    <property type="component" value="Chromosome 6"/>
</dbReference>
<proteinExistence type="predicted"/>
<evidence type="ECO:0000313" key="3">
    <source>
        <dbReference type="Proteomes" id="UP001234989"/>
    </source>
</evidence>
<organism evidence="2 3">
    <name type="scientific">Solanum verrucosum</name>
    <dbReference type="NCBI Taxonomy" id="315347"/>
    <lineage>
        <taxon>Eukaryota</taxon>
        <taxon>Viridiplantae</taxon>
        <taxon>Streptophyta</taxon>
        <taxon>Embryophyta</taxon>
        <taxon>Tracheophyta</taxon>
        <taxon>Spermatophyta</taxon>
        <taxon>Magnoliopsida</taxon>
        <taxon>eudicotyledons</taxon>
        <taxon>Gunneridae</taxon>
        <taxon>Pentapetalae</taxon>
        <taxon>asterids</taxon>
        <taxon>lamiids</taxon>
        <taxon>Solanales</taxon>
        <taxon>Solanaceae</taxon>
        <taxon>Solanoideae</taxon>
        <taxon>Solaneae</taxon>
        <taxon>Solanum</taxon>
    </lineage>
</organism>
<dbReference type="GO" id="GO:0032543">
    <property type="term" value="P:mitochondrial translation"/>
    <property type="evidence" value="ECO:0007669"/>
    <property type="project" value="InterPro"/>
</dbReference>
<keyword evidence="1" id="KW-1133">Transmembrane helix</keyword>
<keyword evidence="1" id="KW-0472">Membrane</keyword>
<keyword evidence="3" id="KW-1185">Reference proteome</keyword>
<dbReference type="GO" id="GO:0003735">
    <property type="term" value="F:structural constituent of ribosome"/>
    <property type="evidence" value="ECO:0007669"/>
    <property type="project" value="InterPro"/>
</dbReference>
<protein>
    <submittedName>
        <fullName evidence="2">Uncharacterized protein</fullName>
    </submittedName>
</protein>
<keyword evidence="1" id="KW-0812">Transmembrane</keyword>
<reference evidence="2" key="1">
    <citation type="submission" date="2023-08" db="EMBL/GenBank/DDBJ databases">
        <title>A de novo genome assembly of Solanum verrucosum Schlechtendal, a Mexican diploid species geographically isolated from the other diploid A-genome species in potato relatives.</title>
        <authorList>
            <person name="Hosaka K."/>
        </authorList>
    </citation>
    <scope>NUCLEOTIDE SEQUENCE</scope>
    <source>
        <tissue evidence="2">Young leaves</tissue>
    </source>
</reference>
<name>A0AAF0R3Z0_SOLVR</name>
<evidence type="ECO:0000313" key="2">
    <source>
        <dbReference type="EMBL" id="WMV35892.1"/>
    </source>
</evidence>
<dbReference type="GO" id="GO:0005739">
    <property type="term" value="C:mitochondrion"/>
    <property type="evidence" value="ECO:0007669"/>
    <property type="project" value="GOC"/>
</dbReference>
<dbReference type="PANTHER" id="PTHR28066:SF1">
    <property type="entry name" value="SMALL RIBOSOMAL SUBUNIT PROTEIN MS37"/>
    <property type="match status" value="1"/>
</dbReference>
<dbReference type="EMBL" id="CP133617">
    <property type="protein sequence ID" value="WMV35892.1"/>
    <property type="molecule type" value="Genomic_DNA"/>
</dbReference>
<dbReference type="PANTHER" id="PTHR28066">
    <property type="entry name" value="37S RIBOSOMAL PROTEIN MRP10, MITOCHONDRIAL"/>
    <property type="match status" value="1"/>
</dbReference>